<dbReference type="RefSeq" id="WP_203107334.1">
    <property type="nucleotide sequence ID" value="NZ_JADOBG010000001.1"/>
</dbReference>
<evidence type="ECO:0000313" key="2">
    <source>
        <dbReference type="Proteomes" id="UP000809910"/>
    </source>
</evidence>
<protein>
    <submittedName>
        <fullName evidence="1">Uncharacterized protein</fullName>
    </submittedName>
</protein>
<sequence length="394" mass="46328">MPSSALPLFFQHLVTNQEAASTFFAENTPTARMKQTNILRYWVAHPELDNKAQFLLPLLENKLSTQLNLAYRYYVLLLLNRTFYLSLEEPTCLKEHFDSAFCYNFLSCPDVYYILATMVQTQSANSLIEEALHRISDTPTVKSLIEETVLFLLDEEYIPPMSVTTALIVLSAFLHQLTMEQQNQFFQFIWQRLFEHMQSRNEQFVLLRCLYELCSTVSEATIEERAQIDFKFLLDTNNKLMIRRLEFLELLIINNENFRGVKLNEFIARSFESLPRLNQEDQRVLSSSLRQLKPLLTHSDYEKQYQELPDYPKYNRGQYSLHGNSYARNQLFSYSNKEKEILDTYLTTDPVDMAECFSEGLLTETVAFYLYKLHAHEVSKQTHTRTAEYNLNCQ</sequence>
<proteinExistence type="predicted"/>
<accession>A0ABS1W6V0</accession>
<dbReference type="Proteomes" id="UP000809910">
    <property type="component" value="Unassembled WGS sequence"/>
</dbReference>
<organism evidence="1 2">
    <name type="scientific">Legionella bononiensis</name>
    <dbReference type="NCBI Taxonomy" id="2793102"/>
    <lineage>
        <taxon>Bacteria</taxon>
        <taxon>Pseudomonadati</taxon>
        <taxon>Pseudomonadota</taxon>
        <taxon>Gammaproteobacteria</taxon>
        <taxon>Legionellales</taxon>
        <taxon>Legionellaceae</taxon>
        <taxon>Legionella</taxon>
    </lineage>
</organism>
<keyword evidence="2" id="KW-1185">Reference proteome</keyword>
<evidence type="ECO:0000313" key="1">
    <source>
        <dbReference type="EMBL" id="MBL7525050.1"/>
    </source>
</evidence>
<reference evidence="1 2" key="1">
    <citation type="submission" date="2020-12" db="EMBL/GenBank/DDBJ databases">
        <title>WGS of Legionella: environmental sample.</title>
        <authorList>
            <person name="Cristino S."/>
            <person name="Girolamini L."/>
            <person name="Salaris S."/>
            <person name="Pascale M.R."/>
            <person name="Mazzotta M."/>
            <person name="Orsini M."/>
            <person name="Grottola A."/>
        </authorList>
    </citation>
    <scope>NUCLEOTIDE SEQUENCE [LARGE SCALE GENOMIC DNA]</scope>
    <source>
        <strain evidence="1 2">30cs62</strain>
    </source>
</reference>
<gene>
    <name evidence="1" type="ORF">I5282_00520</name>
</gene>
<comment type="caution">
    <text evidence="1">The sequence shown here is derived from an EMBL/GenBank/DDBJ whole genome shotgun (WGS) entry which is preliminary data.</text>
</comment>
<name>A0ABS1W6V0_9GAMM</name>
<dbReference type="EMBL" id="JADWVN010000002">
    <property type="protein sequence ID" value="MBL7525050.1"/>
    <property type="molecule type" value="Genomic_DNA"/>
</dbReference>